<dbReference type="PROSITE" id="PS50008">
    <property type="entry name" value="PIPLC_Y_DOMAIN"/>
    <property type="match status" value="1"/>
</dbReference>
<sequence>MAASARALTFLRRLRHADARTLTSAVYNRLWPARAALASAILAATRDRVGLEIGGPSRVFMAGKILPVYPVAARVDNVNFASQTAWEAGLRDDGAFGFDPRKAPGRQFLREATALHGIPDASYDFVLSSHCLEHVANPLAALREWRRVVRPGGHLVLLLPDRAHTFDHRRPVTSLAHLQDDDARGTGEDDLTHLDEILAQHDLRRDPWAGSPAEFAARSRRNAENRCLHHHVFDLPLQRASLEATGWNVTGTEAVRPLHLLALARCPAPGENPSPAAPVA</sequence>
<keyword evidence="3" id="KW-1185">Reference proteome</keyword>
<organism evidence="2 3">
    <name type="scientific">Lacunisphaera limnophila</name>
    <dbReference type="NCBI Taxonomy" id="1838286"/>
    <lineage>
        <taxon>Bacteria</taxon>
        <taxon>Pseudomonadati</taxon>
        <taxon>Verrucomicrobiota</taxon>
        <taxon>Opitutia</taxon>
        <taxon>Opitutales</taxon>
        <taxon>Opitutaceae</taxon>
        <taxon>Lacunisphaera</taxon>
    </lineage>
</organism>
<dbReference type="InterPro" id="IPR013216">
    <property type="entry name" value="Methyltransf_11"/>
</dbReference>
<dbReference type="GO" id="GO:0008757">
    <property type="term" value="F:S-adenosylmethionine-dependent methyltransferase activity"/>
    <property type="evidence" value="ECO:0007669"/>
    <property type="project" value="InterPro"/>
</dbReference>
<evidence type="ECO:0000259" key="1">
    <source>
        <dbReference type="PROSITE" id="PS50008"/>
    </source>
</evidence>
<dbReference type="AlphaFoldDB" id="A0A1D8AUI0"/>
<gene>
    <name evidence="2" type="ORF">Verru16b_01612</name>
</gene>
<proteinExistence type="predicted"/>
<dbReference type="InterPro" id="IPR001711">
    <property type="entry name" value="PLipase_C_Pinositol-sp_Y"/>
</dbReference>
<dbReference type="GO" id="GO:0006629">
    <property type="term" value="P:lipid metabolic process"/>
    <property type="evidence" value="ECO:0007669"/>
    <property type="project" value="InterPro"/>
</dbReference>
<dbReference type="STRING" id="1838286.Verru16b_01612"/>
<dbReference type="RefSeq" id="WP_069961787.1">
    <property type="nucleotide sequence ID" value="NZ_CP016094.1"/>
</dbReference>
<protein>
    <recommendedName>
        <fullName evidence="1">PI-PLC Y-box domain-containing protein</fullName>
    </recommendedName>
</protein>
<feature type="domain" description="PI-PLC Y-box" evidence="1">
    <location>
        <begin position="68"/>
        <end position="89"/>
    </location>
</feature>
<dbReference type="InterPro" id="IPR029063">
    <property type="entry name" value="SAM-dependent_MTases_sf"/>
</dbReference>
<dbReference type="Pfam" id="PF08241">
    <property type="entry name" value="Methyltransf_11"/>
    <property type="match status" value="1"/>
</dbReference>
<dbReference type="GO" id="GO:0035556">
    <property type="term" value="P:intracellular signal transduction"/>
    <property type="evidence" value="ECO:0007669"/>
    <property type="project" value="InterPro"/>
</dbReference>
<dbReference type="KEGG" id="obg:Verru16b_01612"/>
<name>A0A1D8AUI0_9BACT</name>
<dbReference type="GO" id="GO:0004435">
    <property type="term" value="F:phosphatidylinositol-4,5-bisphosphate phospholipase C activity"/>
    <property type="evidence" value="ECO:0007669"/>
    <property type="project" value="InterPro"/>
</dbReference>
<dbReference type="Gene3D" id="3.40.50.150">
    <property type="entry name" value="Vaccinia Virus protein VP39"/>
    <property type="match status" value="1"/>
</dbReference>
<dbReference type="EMBL" id="CP016094">
    <property type="protein sequence ID" value="AOS44549.1"/>
    <property type="molecule type" value="Genomic_DNA"/>
</dbReference>
<dbReference type="CDD" id="cd02440">
    <property type="entry name" value="AdoMet_MTases"/>
    <property type="match status" value="1"/>
</dbReference>
<evidence type="ECO:0000313" key="3">
    <source>
        <dbReference type="Proteomes" id="UP000095228"/>
    </source>
</evidence>
<dbReference type="Proteomes" id="UP000095228">
    <property type="component" value="Chromosome"/>
</dbReference>
<reference evidence="2 3" key="1">
    <citation type="submission" date="2016-06" db="EMBL/GenBank/DDBJ databases">
        <title>Three novel species with peptidoglycan cell walls form the new genus Lacunisphaera gen. nov. in the family Opitutaceae of the verrucomicrobial subdivision 4.</title>
        <authorList>
            <person name="Rast P."/>
            <person name="Gloeckner I."/>
            <person name="Jogler M."/>
            <person name="Boedeker C."/>
            <person name="Jeske O."/>
            <person name="Wiegand S."/>
            <person name="Reinhardt R."/>
            <person name="Schumann P."/>
            <person name="Rohde M."/>
            <person name="Spring S."/>
            <person name="Gloeckner F.O."/>
            <person name="Jogler C."/>
        </authorList>
    </citation>
    <scope>NUCLEOTIDE SEQUENCE [LARGE SCALE GENOMIC DNA]</scope>
    <source>
        <strain evidence="2 3">IG16b</strain>
    </source>
</reference>
<dbReference type="SUPFAM" id="SSF53335">
    <property type="entry name" value="S-adenosyl-L-methionine-dependent methyltransferases"/>
    <property type="match status" value="1"/>
</dbReference>
<accession>A0A1D8AUI0</accession>
<evidence type="ECO:0000313" key="2">
    <source>
        <dbReference type="EMBL" id="AOS44549.1"/>
    </source>
</evidence>